<accession>A0A1I4RBZ0</accession>
<evidence type="ECO:0000313" key="2">
    <source>
        <dbReference type="EMBL" id="SFM49761.1"/>
    </source>
</evidence>
<dbReference type="SUPFAM" id="SSF46785">
    <property type="entry name" value="Winged helix' DNA-binding domain"/>
    <property type="match status" value="1"/>
</dbReference>
<sequence length="377" mass="43520">MDQLQQSDLTRIHFSENTGKNPTTSSQTPPRSQVSISQSSPGYIYSSPATKFSPPNSDCMVKAAILRAIDNGAHTTTEIRDTLPHVPYGSLRTSLNRYCKYGYLHKDGTKPYHYHLTPKGQEHAANPFLHRQNFKKKMDGYFNDRLEDEIAETFLDPATIERIAAMHPRKSETIYRTLTQRIPTPVRDKILLDEGARSHPPSVKESVRVSELEEENRKLRKLLASKENDRTKTSEKNIAPSIFEKPTPTKNALARYKIMKKYKDKQLFAKFFDFPEVPYYPYRVVASSSMKELAKYKFQKGEVIILDDRTASKMVEMGHIERLSAKEIGELQFVLQHRPEGFCVMSRTFYIKKLIFDSKNIPREQTKKDVVIVPRER</sequence>
<reference evidence="3" key="1">
    <citation type="submission" date="2016-10" db="EMBL/GenBank/DDBJ databases">
        <authorList>
            <person name="Varghese N."/>
            <person name="Submissions S."/>
        </authorList>
    </citation>
    <scope>NUCLEOTIDE SEQUENCE [LARGE SCALE GENOMIC DNA]</scope>
    <source>
        <strain evidence="3">Mob M</strain>
    </source>
</reference>
<feature type="region of interest" description="Disordered" evidence="1">
    <location>
        <begin position="1"/>
        <end position="40"/>
    </location>
</feature>
<dbReference type="EMBL" id="FOUJ01000002">
    <property type="protein sequence ID" value="SFM49761.1"/>
    <property type="molecule type" value="Genomic_DNA"/>
</dbReference>
<gene>
    <name evidence="2" type="ORF">SAMN04488696_1490</name>
</gene>
<proteinExistence type="predicted"/>
<evidence type="ECO:0000256" key="1">
    <source>
        <dbReference type="SAM" id="MobiDB-lite"/>
    </source>
</evidence>
<keyword evidence="3" id="KW-1185">Reference proteome</keyword>
<evidence type="ECO:0000313" key="3">
    <source>
        <dbReference type="Proteomes" id="UP000198535"/>
    </source>
</evidence>
<dbReference type="AlphaFoldDB" id="A0A1I4RBZ0"/>
<protein>
    <submittedName>
        <fullName evidence="2">Uncharacterized protein</fullName>
    </submittedName>
</protein>
<organism evidence="2 3">
    <name type="scientific">Methanolobus profundi</name>
    <dbReference type="NCBI Taxonomy" id="487685"/>
    <lineage>
        <taxon>Archaea</taxon>
        <taxon>Methanobacteriati</taxon>
        <taxon>Methanobacteriota</taxon>
        <taxon>Stenosarchaea group</taxon>
        <taxon>Methanomicrobia</taxon>
        <taxon>Methanosarcinales</taxon>
        <taxon>Methanosarcinaceae</taxon>
        <taxon>Methanolobus</taxon>
    </lineage>
</organism>
<dbReference type="InterPro" id="IPR036390">
    <property type="entry name" value="WH_DNA-bd_sf"/>
</dbReference>
<dbReference type="Proteomes" id="UP000198535">
    <property type="component" value="Unassembled WGS sequence"/>
</dbReference>
<name>A0A1I4RBZ0_9EURY</name>